<dbReference type="InterPro" id="IPR038228">
    <property type="entry name" value="Syd_sf"/>
</dbReference>
<evidence type="ECO:0000256" key="2">
    <source>
        <dbReference type="ARBA" id="ARBA00022519"/>
    </source>
</evidence>
<reference evidence="6" key="1">
    <citation type="journal article" date="2019" name="Int. J. Syst. Evol. Microbiol.">
        <title>The Global Catalogue of Microorganisms (GCM) 10K type strain sequencing project: providing services to taxonomists for standard genome sequencing and annotation.</title>
        <authorList>
            <consortium name="The Broad Institute Genomics Platform"/>
            <consortium name="The Broad Institute Genome Sequencing Center for Infectious Disease"/>
            <person name="Wu L."/>
            <person name="Ma J."/>
        </authorList>
    </citation>
    <scope>NUCLEOTIDE SEQUENCE [LARGE SCALE GENOMIC DNA]</scope>
    <source>
        <strain evidence="6">JCM 18050</strain>
    </source>
</reference>
<evidence type="ECO:0000313" key="6">
    <source>
        <dbReference type="Proteomes" id="UP001500171"/>
    </source>
</evidence>
<comment type="similarity">
    <text evidence="4">Belongs to the Syd family.</text>
</comment>
<gene>
    <name evidence="4 5" type="primary">syd</name>
    <name evidence="5" type="ORF">GCM10023211_20600</name>
</gene>
<dbReference type="Pfam" id="PF07348">
    <property type="entry name" value="Syd"/>
    <property type="match status" value="1"/>
</dbReference>
<keyword evidence="2 4" id="KW-0997">Cell inner membrane</keyword>
<evidence type="ECO:0000256" key="3">
    <source>
        <dbReference type="ARBA" id="ARBA00023136"/>
    </source>
</evidence>
<dbReference type="Proteomes" id="UP001500171">
    <property type="component" value="Unassembled WGS sequence"/>
</dbReference>
<dbReference type="RefSeq" id="WP_345491882.1">
    <property type="nucleotide sequence ID" value="NZ_BAABHY010000005.1"/>
</dbReference>
<comment type="caution">
    <text evidence="5">The sequence shown here is derived from an EMBL/GenBank/DDBJ whole genome shotgun (WGS) entry which is preliminary data.</text>
</comment>
<dbReference type="EMBL" id="BAABHY010000005">
    <property type="protein sequence ID" value="GAA5113025.1"/>
    <property type="molecule type" value="Genomic_DNA"/>
</dbReference>
<proteinExistence type="inferred from homology"/>
<dbReference type="InterPro" id="IPR009948">
    <property type="entry name" value="Syd"/>
</dbReference>
<dbReference type="NCBIfam" id="NF003439">
    <property type="entry name" value="PRK04968.1"/>
    <property type="match status" value="1"/>
</dbReference>
<evidence type="ECO:0000313" key="5">
    <source>
        <dbReference type="EMBL" id="GAA5113025.1"/>
    </source>
</evidence>
<dbReference type="Gene3D" id="3.40.1580.20">
    <property type="entry name" value="Syd protein"/>
    <property type="match status" value="1"/>
</dbReference>
<organism evidence="5 6">
    <name type="scientific">Orbus sasakiae</name>
    <dbReference type="NCBI Taxonomy" id="1078475"/>
    <lineage>
        <taxon>Bacteria</taxon>
        <taxon>Pseudomonadati</taxon>
        <taxon>Pseudomonadota</taxon>
        <taxon>Gammaproteobacteria</taxon>
        <taxon>Orbales</taxon>
        <taxon>Orbaceae</taxon>
        <taxon>Orbus</taxon>
    </lineage>
</organism>
<comment type="function">
    <text evidence="4">Interacts with the SecY protein in vivo. May bind preferentially to an uncomplexed state of SecY, thus functioning either as a chelating agent for excess SecY in the cell or as a regulatory factor that negatively controls the translocase function.</text>
</comment>
<evidence type="ECO:0000256" key="4">
    <source>
        <dbReference type="HAMAP-Rule" id="MF_01104"/>
    </source>
</evidence>
<dbReference type="HAMAP" id="MF_01104">
    <property type="entry name" value="Syd"/>
    <property type="match status" value="1"/>
</dbReference>
<dbReference type="CDD" id="cd16323">
    <property type="entry name" value="Syd"/>
    <property type="match status" value="1"/>
</dbReference>
<keyword evidence="6" id="KW-1185">Reference proteome</keyword>
<keyword evidence="1 4" id="KW-1003">Cell membrane</keyword>
<sequence>MANSPSQALQQFTQNYIDLWQQQAHHAAKSSELYGIPSPCIVDTQDLAVFWQPIRPNTHTLNIVEEVINLTIHPAAHQFYGTQYAGDMTAMHKTLPITLIQVWNDDDFSRLEQNIIAHLTMQKRLKRRPSIFIASTDDDTKLVAIDNQTGNVILENLIDYQNDILAEDLSTFLLNLKPIAQSLLSGV</sequence>
<accession>A0ABP9NC49</accession>
<name>A0ABP9NC49_9GAMM</name>
<protein>
    <recommendedName>
        <fullName evidence="4">Protein Syd</fullName>
    </recommendedName>
</protein>
<keyword evidence="3 4" id="KW-0472">Membrane</keyword>
<comment type="subcellular location">
    <subcellularLocation>
        <location evidence="4">Cell inner membrane</location>
        <topology evidence="4">Peripheral membrane protein</topology>
        <orientation evidence="4">Cytoplasmic side</orientation>
    </subcellularLocation>
    <text evidence="4">Loosely associated with the cytoplasmic side of the inner membrane, probably via SecY.</text>
</comment>
<evidence type="ECO:0000256" key="1">
    <source>
        <dbReference type="ARBA" id="ARBA00022475"/>
    </source>
</evidence>